<comment type="caution">
    <text evidence="2">The sequence shown here is derived from an EMBL/GenBank/DDBJ whole genome shotgun (WGS) entry which is preliminary data.</text>
</comment>
<reference evidence="2" key="2">
    <citation type="submission" date="2022-01" db="EMBL/GenBank/DDBJ databases">
        <authorList>
            <person name="Yamashiro T."/>
            <person name="Shiraishi A."/>
            <person name="Satake H."/>
            <person name="Nakayama K."/>
        </authorList>
    </citation>
    <scope>NUCLEOTIDE SEQUENCE</scope>
</reference>
<dbReference type="PANTHER" id="PTHR11439">
    <property type="entry name" value="GAG-POL-RELATED RETROTRANSPOSON"/>
    <property type="match status" value="1"/>
</dbReference>
<evidence type="ECO:0000256" key="1">
    <source>
        <dbReference type="SAM" id="MobiDB-lite"/>
    </source>
</evidence>
<evidence type="ECO:0008006" key="4">
    <source>
        <dbReference type="Google" id="ProtNLM"/>
    </source>
</evidence>
<gene>
    <name evidence="2" type="ORF">Tco_0727721</name>
</gene>
<dbReference type="EMBL" id="BQNB010010478">
    <property type="protein sequence ID" value="GJS77840.1"/>
    <property type="molecule type" value="Genomic_DNA"/>
</dbReference>
<evidence type="ECO:0000313" key="3">
    <source>
        <dbReference type="Proteomes" id="UP001151760"/>
    </source>
</evidence>
<dbReference type="PANTHER" id="PTHR11439:SF483">
    <property type="entry name" value="PEPTIDE SYNTHASE GLIP-LIKE, PUTATIVE (AFU_ORTHOLOGUE AFUA_3G12920)-RELATED"/>
    <property type="match status" value="1"/>
</dbReference>
<name>A0ABQ4YK26_9ASTR</name>
<accession>A0ABQ4YK26</accession>
<feature type="region of interest" description="Disordered" evidence="1">
    <location>
        <begin position="121"/>
        <end position="145"/>
    </location>
</feature>
<keyword evidence="3" id="KW-1185">Reference proteome</keyword>
<protein>
    <recommendedName>
        <fullName evidence="4">Reverse transcriptase Ty1/copia-type domain-containing protein</fullName>
    </recommendedName>
</protein>
<organism evidence="2 3">
    <name type="scientific">Tanacetum coccineum</name>
    <dbReference type="NCBI Taxonomy" id="301880"/>
    <lineage>
        <taxon>Eukaryota</taxon>
        <taxon>Viridiplantae</taxon>
        <taxon>Streptophyta</taxon>
        <taxon>Embryophyta</taxon>
        <taxon>Tracheophyta</taxon>
        <taxon>Spermatophyta</taxon>
        <taxon>Magnoliopsida</taxon>
        <taxon>eudicotyledons</taxon>
        <taxon>Gunneridae</taxon>
        <taxon>Pentapetalae</taxon>
        <taxon>asterids</taxon>
        <taxon>campanulids</taxon>
        <taxon>Asterales</taxon>
        <taxon>Asteraceae</taxon>
        <taxon>Asteroideae</taxon>
        <taxon>Anthemideae</taxon>
        <taxon>Anthemidinae</taxon>
        <taxon>Tanacetum</taxon>
    </lineage>
</organism>
<evidence type="ECO:0000313" key="2">
    <source>
        <dbReference type="EMBL" id="GJS77840.1"/>
    </source>
</evidence>
<reference evidence="2" key="1">
    <citation type="journal article" date="2022" name="Int. J. Mol. Sci.">
        <title>Draft Genome of Tanacetum Coccineum: Genomic Comparison of Closely Related Tanacetum-Family Plants.</title>
        <authorList>
            <person name="Yamashiro T."/>
            <person name="Shiraishi A."/>
            <person name="Nakayama K."/>
            <person name="Satake H."/>
        </authorList>
    </citation>
    <scope>NUCLEOTIDE SEQUENCE</scope>
</reference>
<proteinExistence type="predicted"/>
<dbReference type="Proteomes" id="UP001151760">
    <property type="component" value="Unassembled WGS sequence"/>
</dbReference>
<sequence>MKTQKPLLKDEDGEKVDVHMYRSMIGSLIYLTSSRPDIMFAVCACARYQYPKDSPFDLVAYTDSDYAGASLDRKSTTRDGKKIIINESTMRRDLQLEDAEGIDCLPNSTIFEQLALMGKPKRKNTKVPQPRGSTENVADEAVHKERGDKLVTPNEASSLGTTSGGGPRCQKTIGDTIAQTRFENVSKISNDSLLSRGNTLRNDEDRMKLNELMELCTNLQTRVLDLEKTKTSQHNEINSMKRRGRKIDDINADEDITLVNDEVQNVVEEVVEDFNTVKLIVDAARASTAGEVSAASAAITVSAAATITTKEITLAQALMEIKTLKPSNSGVFCEDMLKDAQSGAKTKTFEDF</sequence>